<feature type="domain" description="TonB-dependent receptor-like beta-barrel" evidence="14">
    <location>
        <begin position="449"/>
        <end position="994"/>
    </location>
</feature>
<evidence type="ECO:0000256" key="3">
    <source>
        <dbReference type="ARBA" id="ARBA00022452"/>
    </source>
</evidence>
<feature type="region of interest" description="Disordered" evidence="12">
    <location>
        <begin position="31"/>
        <end position="54"/>
    </location>
</feature>
<evidence type="ECO:0000256" key="1">
    <source>
        <dbReference type="ARBA" id="ARBA00004571"/>
    </source>
</evidence>
<evidence type="ECO:0000256" key="13">
    <source>
        <dbReference type="SAM" id="SignalP"/>
    </source>
</evidence>
<dbReference type="STRING" id="941907.SAMN06295910_1445"/>
<dbReference type="InterPro" id="IPR039426">
    <property type="entry name" value="TonB-dep_rcpt-like"/>
</dbReference>
<evidence type="ECO:0000313" key="16">
    <source>
        <dbReference type="EMBL" id="SMF66865.1"/>
    </source>
</evidence>
<comment type="similarity">
    <text evidence="9 11">Belongs to the TonB-dependent receptor family.</text>
</comment>
<sequence length="1043" mass="111167">MNKTRLLNQLLATTVIGGAMGLAAPAFAQQEQADTTATGPVESLTPTDQATQSADQGGAIVVTGSRIPQPNLTAVSPVTVLGSQEVKLQGTTRTEDLVNTLPQAFASQGGNLANGATGTATVNLRGLGSARTLVLVNGRRLLPGDPTFPAPDINTIPTAVVERVDVLTGGASSVYGSDAVAGVVNFVMNTNFEGIRLDGQYSFYQHDNRNDGQVLAALNRRGFAYPRGSVTDGGGIDLNAVFGAGFDDGRGHVTAYAGYRKLDPVTQNRRDYSACALQARTPAQVTAEPNRLVDCGGSATSPEGTFLTNVGTFQTSPTGRAFVPGSTAYNFAPLNYYQRADERYTFGAFAEYEISPAVKPYLEIMFMDDRTVAQIAESGNFGNTTSVNCDNPLLSAQQLALVCQPANLVYPADDPATPEDESDAPPVDFIDTVNGGTYNRGVLYVLRRNKEGGPRQDDLQHTNFRTLVGVKGDISPAWSYDAYYLYGRVNFSQTYLNEFSVSRLNRALDVVTNPANGQPVCRSVLDGSDPNCVPYDVFARNSVNPAALSYLQTPGFSNAVVEQSVASASITGLLGEYGLQFPWANEGLGINVGLEYRKDAVDYRTDAGFQAGDLAGQGAPSLPVQGSFDVRELYAEARLPIVTDGFFHYLAVEGGYRYSKYEIGGGGSFSTDSYKIGLDFSPIRDIRLRASYNRAVRAPNIQELFAPVRVALTGNSDPCAGDFNDDTPQTAPTATAAQCALTGVTAAQYGNIAANPAGQYNGQIGGNAALSPEKSDTYSVGVVLQPRFLPGFAATVDYFNIKVANTISTIGYDTILQTCIDSADPDFCGRINRDARGSLWLTPNGFIQDLNTNIGSIKTSGIDVGLSYTTEIGDLGTLGFNFVGTWLDKITTDNGVSTPYDCTGYFGLQCGTPNPEWRHKARLTYTSPEGIGLSLQWRYFDSVDVDRLSPNPTLAATPTAAFNINGIKAQSYFDLTSTFRIGENYSFRLGVNNILDRSPPVIGSNGASGVINACPGVTCSGNTFPQVYDALGRYIFAGVTLDF</sequence>
<dbReference type="AlphaFoldDB" id="A0A1X7GAN4"/>
<keyword evidence="5 13" id="KW-0732">Signal</keyword>
<evidence type="ECO:0000256" key="12">
    <source>
        <dbReference type="SAM" id="MobiDB-lite"/>
    </source>
</evidence>
<keyword evidence="4 9" id="KW-0812">Transmembrane</keyword>
<dbReference type="RefSeq" id="WP_085218177.1">
    <property type="nucleotide sequence ID" value="NZ_LT840185.1"/>
</dbReference>
<dbReference type="SUPFAM" id="SSF56935">
    <property type="entry name" value="Porins"/>
    <property type="match status" value="1"/>
</dbReference>
<evidence type="ECO:0000256" key="6">
    <source>
        <dbReference type="ARBA" id="ARBA00023077"/>
    </source>
</evidence>
<dbReference type="InterPro" id="IPR000531">
    <property type="entry name" value="Beta-barrel_TonB"/>
</dbReference>
<dbReference type="InterPro" id="IPR010917">
    <property type="entry name" value="TonB_rcpt_CS"/>
</dbReference>
<dbReference type="PANTHER" id="PTHR47234">
    <property type="match status" value="1"/>
</dbReference>
<dbReference type="Pfam" id="PF00593">
    <property type="entry name" value="TonB_dep_Rec_b-barrel"/>
    <property type="match status" value="1"/>
</dbReference>
<feature type="chain" id="PRO_5013072741" evidence="13">
    <location>
        <begin position="29"/>
        <end position="1043"/>
    </location>
</feature>
<keyword evidence="8 9" id="KW-0998">Cell outer membrane</keyword>
<dbReference type="Pfam" id="PF07715">
    <property type="entry name" value="Plug"/>
    <property type="match status" value="1"/>
</dbReference>
<feature type="domain" description="TonB-dependent receptor plug" evidence="15">
    <location>
        <begin position="74"/>
        <end position="183"/>
    </location>
</feature>
<dbReference type="Proteomes" id="UP000192934">
    <property type="component" value="Chromosome I"/>
</dbReference>
<proteinExistence type="inferred from homology"/>
<dbReference type="GO" id="GO:0009279">
    <property type="term" value="C:cell outer membrane"/>
    <property type="evidence" value="ECO:0007669"/>
    <property type="project" value="UniProtKB-SubCell"/>
</dbReference>
<comment type="subcellular location">
    <subcellularLocation>
        <location evidence="1 9">Cell outer membrane</location>
        <topology evidence="1 9">Multi-pass membrane protein</topology>
    </subcellularLocation>
</comment>
<dbReference type="Gene3D" id="2.170.130.10">
    <property type="entry name" value="TonB-dependent receptor, plug domain"/>
    <property type="match status" value="1"/>
</dbReference>
<gene>
    <name evidence="16" type="ORF">SAMN06295910_1445</name>
</gene>
<dbReference type="PANTHER" id="PTHR47234:SF2">
    <property type="entry name" value="TONB-DEPENDENT RECEPTOR"/>
    <property type="match status" value="1"/>
</dbReference>
<evidence type="ECO:0000259" key="14">
    <source>
        <dbReference type="Pfam" id="PF00593"/>
    </source>
</evidence>
<keyword evidence="2 9" id="KW-0813">Transport</keyword>
<evidence type="ECO:0000256" key="5">
    <source>
        <dbReference type="ARBA" id="ARBA00022729"/>
    </source>
</evidence>
<feature type="short sequence motif" description="TonB C-terminal box" evidence="10">
    <location>
        <begin position="1026"/>
        <end position="1043"/>
    </location>
</feature>
<evidence type="ECO:0000256" key="2">
    <source>
        <dbReference type="ARBA" id="ARBA00022448"/>
    </source>
</evidence>
<dbReference type="Gene3D" id="2.40.170.20">
    <property type="entry name" value="TonB-dependent receptor, beta-barrel domain"/>
    <property type="match status" value="1"/>
</dbReference>
<evidence type="ECO:0000256" key="8">
    <source>
        <dbReference type="ARBA" id="ARBA00023237"/>
    </source>
</evidence>
<name>A0A1X7GAN4_9SPHN</name>
<keyword evidence="6 11" id="KW-0798">TonB box</keyword>
<dbReference type="InterPro" id="IPR037066">
    <property type="entry name" value="Plug_dom_sf"/>
</dbReference>
<dbReference type="EMBL" id="LT840185">
    <property type="protein sequence ID" value="SMF66865.1"/>
    <property type="molecule type" value="Genomic_DNA"/>
</dbReference>
<keyword evidence="3 9" id="KW-1134">Transmembrane beta strand</keyword>
<evidence type="ECO:0000313" key="17">
    <source>
        <dbReference type="Proteomes" id="UP000192934"/>
    </source>
</evidence>
<keyword evidence="17" id="KW-1185">Reference proteome</keyword>
<evidence type="ECO:0000256" key="10">
    <source>
        <dbReference type="PROSITE-ProRule" id="PRU10144"/>
    </source>
</evidence>
<feature type="signal peptide" evidence="13">
    <location>
        <begin position="1"/>
        <end position="28"/>
    </location>
</feature>
<dbReference type="PROSITE" id="PS01156">
    <property type="entry name" value="TONB_DEPENDENT_REC_2"/>
    <property type="match status" value="1"/>
</dbReference>
<accession>A0A1X7GAN4</accession>
<reference evidence="17" key="1">
    <citation type="submission" date="2017-04" db="EMBL/GenBank/DDBJ databases">
        <authorList>
            <person name="Varghese N."/>
            <person name="Submissions S."/>
        </authorList>
    </citation>
    <scope>NUCLEOTIDE SEQUENCE [LARGE SCALE GENOMIC DNA]</scope>
    <source>
        <strain evidence="17">Dd16</strain>
    </source>
</reference>
<keyword evidence="16" id="KW-0675">Receptor</keyword>
<dbReference type="InterPro" id="IPR036942">
    <property type="entry name" value="Beta-barrel_TonB_sf"/>
</dbReference>
<protein>
    <submittedName>
        <fullName evidence="16">TonB-dependent Receptor Plug Domain</fullName>
    </submittedName>
</protein>
<evidence type="ECO:0000259" key="15">
    <source>
        <dbReference type="Pfam" id="PF07715"/>
    </source>
</evidence>
<dbReference type="InterPro" id="IPR012910">
    <property type="entry name" value="Plug_dom"/>
</dbReference>
<evidence type="ECO:0000256" key="4">
    <source>
        <dbReference type="ARBA" id="ARBA00022692"/>
    </source>
</evidence>
<keyword evidence="7 9" id="KW-0472">Membrane</keyword>
<evidence type="ECO:0000256" key="7">
    <source>
        <dbReference type="ARBA" id="ARBA00023136"/>
    </source>
</evidence>
<dbReference type="OrthoDB" id="7051241at2"/>
<dbReference type="PROSITE" id="PS52016">
    <property type="entry name" value="TONB_DEPENDENT_REC_3"/>
    <property type="match status" value="1"/>
</dbReference>
<evidence type="ECO:0000256" key="9">
    <source>
        <dbReference type="PROSITE-ProRule" id="PRU01360"/>
    </source>
</evidence>
<organism evidence="16 17">
    <name type="scientific">Allosphingosinicella indica</name>
    <dbReference type="NCBI Taxonomy" id="941907"/>
    <lineage>
        <taxon>Bacteria</taxon>
        <taxon>Pseudomonadati</taxon>
        <taxon>Pseudomonadota</taxon>
        <taxon>Alphaproteobacteria</taxon>
        <taxon>Sphingomonadales</taxon>
        <taxon>Sphingomonadaceae</taxon>
        <taxon>Allosphingosinicella</taxon>
    </lineage>
</organism>
<evidence type="ECO:0000256" key="11">
    <source>
        <dbReference type="RuleBase" id="RU003357"/>
    </source>
</evidence>